<proteinExistence type="inferred from homology"/>
<dbReference type="RefSeq" id="WP_089877325.1">
    <property type="nucleotide sequence ID" value="NZ_FOYS01000001.1"/>
</dbReference>
<dbReference type="CDD" id="cd05233">
    <property type="entry name" value="SDR_c"/>
    <property type="match status" value="1"/>
</dbReference>
<dbReference type="EMBL" id="FOYS01000001">
    <property type="protein sequence ID" value="SFR34966.1"/>
    <property type="molecule type" value="Genomic_DNA"/>
</dbReference>
<dbReference type="PANTHER" id="PTHR42879">
    <property type="entry name" value="3-OXOACYL-(ACYL-CARRIER-PROTEIN) REDUCTASE"/>
    <property type="match status" value="1"/>
</dbReference>
<evidence type="ECO:0000313" key="2">
    <source>
        <dbReference type="EMBL" id="SFR34966.1"/>
    </source>
</evidence>
<dbReference type="InterPro" id="IPR036291">
    <property type="entry name" value="NAD(P)-bd_dom_sf"/>
</dbReference>
<reference evidence="3" key="1">
    <citation type="submission" date="2016-10" db="EMBL/GenBank/DDBJ databases">
        <authorList>
            <person name="Varghese N."/>
            <person name="Submissions S."/>
        </authorList>
    </citation>
    <scope>NUCLEOTIDE SEQUENCE [LARGE SCALE GENOMIC DNA]</scope>
    <source>
        <strain evidence="3">CGMCC 1.8711</strain>
    </source>
</reference>
<keyword evidence="3" id="KW-1185">Reference proteome</keyword>
<accession>A0A1I6FYI2</accession>
<comment type="similarity">
    <text evidence="1">Belongs to the short-chain dehydrogenases/reductases (SDR) family.</text>
</comment>
<dbReference type="InterPro" id="IPR050259">
    <property type="entry name" value="SDR"/>
</dbReference>
<protein>
    <submittedName>
        <fullName evidence="2">NAD(P)-dependent dehydrogenase, short-chain alcohol dehydrogenase family</fullName>
    </submittedName>
</protein>
<evidence type="ECO:0000313" key="3">
    <source>
        <dbReference type="Proteomes" id="UP000243250"/>
    </source>
</evidence>
<dbReference type="PRINTS" id="PR00081">
    <property type="entry name" value="GDHRDH"/>
</dbReference>
<dbReference type="SUPFAM" id="SSF51735">
    <property type="entry name" value="NAD(P)-binding Rossmann-fold domains"/>
    <property type="match status" value="1"/>
</dbReference>
<dbReference type="OrthoDB" id="7442at2157"/>
<dbReference type="Gene3D" id="3.40.50.720">
    <property type="entry name" value="NAD(P)-binding Rossmann-like Domain"/>
    <property type="match status" value="1"/>
</dbReference>
<organism evidence="2 3">
    <name type="scientific">Halogeometricum limi</name>
    <dbReference type="NCBI Taxonomy" id="555875"/>
    <lineage>
        <taxon>Archaea</taxon>
        <taxon>Methanobacteriati</taxon>
        <taxon>Methanobacteriota</taxon>
        <taxon>Stenosarchaea group</taxon>
        <taxon>Halobacteria</taxon>
        <taxon>Halobacteriales</taxon>
        <taxon>Haloferacaceae</taxon>
        <taxon>Halogeometricum</taxon>
    </lineage>
</organism>
<evidence type="ECO:0000256" key="1">
    <source>
        <dbReference type="ARBA" id="ARBA00006484"/>
    </source>
</evidence>
<name>A0A1I6FYI2_9EURY</name>
<dbReference type="STRING" id="555875.SAMN04488124_0544"/>
<dbReference type="InterPro" id="IPR002347">
    <property type="entry name" value="SDR_fam"/>
</dbReference>
<dbReference type="FunFam" id="3.40.50.720:FF:000084">
    <property type="entry name" value="Short-chain dehydrogenase reductase"/>
    <property type="match status" value="1"/>
</dbReference>
<dbReference type="PANTHER" id="PTHR42879:SF2">
    <property type="entry name" value="3-OXOACYL-[ACYL-CARRIER-PROTEIN] REDUCTASE FABG"/>
    <property type="match status" value="1"/>
</dbReference>
<sequence>MLSPQLDGRVALVTGSARGVGRAIALRAAVAGADVAIHYHTSEDAAEEAAEEARELGAPNATTVQGDVTDPDSVDELFAAVEDELGPVDVLVNNVGDFAPAHWEDIEFDAWKGVIETNFYGTYLCSKRALSGMREQSWGRVVNVGYAGSEKALVYPKNFPYFVAKTGVLMFTRMLAADTQDDGVTVNAVSPYVVETSDEFPDDAPRGRWASVEDIAHAAAFFWDEDSAYVSGENVEVDGGWLPETL</sequence>
<dbReference type="Pfam" id="PF13561">
    <property type="entry name" value="adh_short_C2"/>
    <property type="match status" value="1"/>
</dbReference>
<gene>
    <name evidence="2" type="ORF">SAMN04488124_0544</name>
</gene>
<dbReference type="PRINTS" id="PR00080">
    <property type="entry name" value="SDRFAMILY"/>
</dbReference>
<dbReference type="Proteomes" id="UP000243250">
    <property type="component" value="Unassembled WGS sequence"/>
</dbReference>
<dbReference type="AlphaFoldDB" id="A0A1I6FYI2"/>